<name>A0A1T4WXT8_9CLOT</name>
<proteinExistence type="predicted"/>
<accession>A0A1T4WXT8</accession>
<dbReference type="Proteomes" id="UP000190105">
    <property type="component" value="Unassembled WGS sequence"/>
</dbReference>
<feature type="transmembrane region" description="Helical" evidence="1">
    <location>
        <begin position="7"/>
        <end position="25"/>
    </location>
</feature>
<dbReference type="Pfam" id="PF12685">
    <property type="entry name" value="SpoIIIAH"/>
    <property type="match status" value="1"/>
</dbReference>
<organism evidence="2 3">
    <name type="scientific">Caloramator quimbayensis</name>
    <dbReference type="NCBI Taxonomy" id="1147123"/>
    <lineage>
        <taxon>Bacteria</taxon>
        <taxon>Bacillati</taxon>
        <taxon>Bacillota</taxon>
        <taxon>Clostridia</taxon>
        <taxon>Eubacteriales</taxon>
        <taxon>Clostridiaceae</taxon>
        <taxon>Caloramator</taxon>
    </lineage>
</organism>
<keyword evidence="1" id="KW-0812">Transmembrane</keyword>
<evidence type="ECO:0000256" key="1">
    <source>
        <dbReference type="SAM" id="Phobius"/>
    </source>
</evidence>
<dbReference type="Gene3D" id="1.10.287.4300">
    <property type="entry name" value="Stage III sporulation protein AH-like"/>
    <property type="match status" value="1"/>
</dbReference>
<keyword evidence="3" id="KW-1185">Reference proteome</keyword>
<dbReference type="STRING" id="1147123.SAMN05443428_104140"/>
<dbReference type="InterPro" id="IPR038503">
    <property type="entry name" value="SpoIIIAH_sf"/>
</dbReference>
<sequence length="162" mass="18164">MSNLRRQTIIIAVLIVLIGCAGYFAKRFNDTAQNTGALSSSLKKQTTNFFAESRMGRDNQRSAMKEEFEKIISDDKANKEAKAAASTKLMQILDWGNKENTVETLVKERGFEDAICFIDDNGVELCVKTNEQLTEEQANQLKDIIVRTTHVSPSNITIKSKQ</sequence>
<evidence type="ECO:0000313" key="2">
    <source>
        <dbReference type="EMBL" id="SKA81967.1"/>
    </source>
</evidence>
<reference evidence="3" key="1">
    <citation type="submission" date="2017-02" db="EMBL/GenBank/DDBJ databases">
        <authorList>
            <person name="Varghese N."/>
            <person name="Submissions S."/>
        </authorList>
    </citation>
    <scope>NUCLEOTIDE SEQUENCE [LARGE SCALE GENOMIC DNA]</scope>
    <source>
        <strain evidence="3">USBA 833</strain>
    </source>
</reference>
<dbReference type="InterPro" id="IPR024232">
    <property type="entry name" value="SpoIIIAH"/>
</dbReference>
<gene>
    <name evidence="2" type="ORF">SAMN05443428_104140</name>
</gene>
<dbReference type="AlphaFoldDB" id="A0A1T4WXT8"/>
<dbReference type="PROSITE" id="PS51257">
    <property type="entry name" value="PROKAR_LIPOPROTEIN"/>
    <property type="match status" value="1"/>
</dbReference>
<protein>
    <submittedName>
        <fullName evidence="2">Stage III sporulation protein AH</fullName>
    </submittedName>
</protein>
<dbReference type="OrthoDB" id="1707181at2"/>
<keyword evidence="1" id="KW-1133">Transmembrane helix</keyword>
<evidence type="ECO:0000313" key="3">
    <source>
        <dbReference type="Proteomes" id="UP000190105"/>
    </source>
</evidence>
<dbReference type="EMBL" id="FUYH01000004">
    <property type="protein sequence ID" value="SKA81967.1"/>
    <property type="molecule type" value="Genomic_DNA"/>
</dbReference>
<dbReference type="RefSeq" id="WP_078695769.1">
    <property type="nucleotide sequence ID" value="NZ_FUYH01000004.1"/>
</dbReference>
<keyword evidence="1" id="KW-0472">Membrane</keyword>